<dbReference type="InterPro" id="IPR016024">
    <property type="entry name" value="ARM-type_fold"/>
</dbReference>
<comment type="similarity">
    <text evidence="2">Belongs to the CBF/MAK21 family.</text>
</comment>
<feature type="compositionally biased region" description="Basic and acidic residues" evidence="8">
    <location>
        <begin position="25"/>
        <end position="37"/>
    </location>
</feature>
<feature type="compositionally biased region" description="Basic residues" evidence="8">
    <location>
        <begin position="13"/>
        <end position="24"/>
    </location>
</feature>
<dbReference type="WBParaSite" id="MBELARI_LOCUS9821">
    <property type="protein sequence ID" value="MBELARI_LOCUS9821"/>
    <property type="gene ID" value="MBELARI_LOCUS9821"/>
</dbReference>
<keyword evidence="3 7" id="KW-0175">Coiled coil</keyword>
<dbReference type="GO" id="GO:0003682">
    <property type="term" value="F:chromatin binding"/>
    <property type="evidence" value="ECO:0007669"/>
    <property type="project" value="TreeGrafter"/>
</dbReference>
<feature type="domain" description="CCAAT-binding factor" evidence="9">
    <location>
        <begin position="526"/>
        <end position="643"/>
    </location>
</feature>
<proteinExistence type="inferred from homology"/>
<feature type="coiled-coil region" evidence="7">
    <location>
        <begin position="424"/>
        <end position="458"/>
    </location>
</feature>
<dbReference type="InterPro" id="IPR005612">
    <property type="entry name" value="CCAAT-binding_factor"/>
</dbReference>
<protein>
    <recommendedName>
        <fullName evidence="6">NOC3-like protein</fullName>
    </recommendedName>
    <alternativeName>
        <fullName evidence="5">Nucleolar complex-associated protein 3-like protein</fullName>
    </alternativeName>
</protein>
<organism evidence="11 12">
    <name type="scientific">Mesorhabditis belari</name>
    <dbReference type="NCBI Taxonomy" id="2138241"/>
    <lineage>
        <taxon>Eukaryota</taxon>
        <taxon>Metazoa</taxon>
        <taxon>Ecdysozoa</taxon>
        <taxon>Nematoda</taxon>
        <taxon>Chromadorea</taxon>
        <taxon>Rhabditida</taxon>
        <taxon>Rhabditina</taxon>
        <taxon>Rhabditomorpha</taxon>
        <taxon>Rhabditoidea</taxon>
        <taxon>Rhabditidae</taxon>
        <taxon>Mesorhabditinae</taxon>
        <taxon>Mesorhabditis</taxon>
    </lineage>
</organism>
<feature type="compositionally biased region" description="Basic and acidic residues" evidence="8">
    <location>
        <begin position="1"/>
        <end position="12"/>
    </location>
</feature>
<evidence type="ECO:0000256" key="5">
    <source>
        <dbReference type="ARBA" id="ARBA00032701"/>
    </source>
</evidence>
<evidence type="ECO:0000256" key="1">
    <source>
        <dbReference type="ARBA" id="ARBA00004604"/>
    </source>
</evidence>
<evidence type="ECO:0000256" key="3">
    <source>
        <dbReference type="ARBA" id="ARBA00023054"/>
    </source>
</evidence>
<evidence type="ECO:0000256" key="4">
    <source>
        <dbReference type="ARBA" id="ARBA00023242"/>
    </source>
</evidence>
<dbReference type="Proteomes" id="UP000887575">
    <property type="component" value="Unassembled WGS sequence"/>
</dbReference>
<feature type="domain" description="Nucleolar complex-associated protein 3 N-terminal" evidence="10">
    <location>
        <begin position="187"/>
        <end position="282"/>
    </location>
</feature>
<dbReference type="AlphaFoldDB" id="A0AAF3JCB4"/>
<keyword evidence="4" id="KW-0539">Nucleus</keyword>
<keyword evidence="11" id="KW-1185">Reference proteome</keyword>
<dbReference type="PANTHER" id="PTHR14428">
    <property type="entry name" value="NUCLEOLAR COMPLEX PROTEIN 3"/>
    <property type="match status" value="1"/>
</dbReference>
<evidence type="ECO:0000256" key="2">
    <source>
        <dbReference type="ARBA" id="ARBA00007797"/>
    </source>
</evidence>
<dbReference type="SUPFAM" id="SSF48371">
    <property type="entry name" value="ARM repeat"/>
    <property type="match status" value="1"/>
</dbReference>
<evidence type="ECO:0000313" key="12">
    <source>
        <dbReference type="WBParaSite" id="MBELARI_LOCUS9821"/>
    </source>
</evidence>
<evidence type="ECO:0000256" key="8">
    <source>
        <dbReference type="SAM" id="MobiDB-lite"/>
    </source>
</evidence>
<name>A0AAF3JCB4_9BILA</name>
<dbReference type="GO" id="GO:0006270">
    <property type="term" value="P:DNA replication initiation"/>
    <property type="evidence" value="ECO:0007669"/>
    <property type="project" value="TreeGrafter"/>
</dbReference>
<evidence type="ECO:0000256" key="7">
    <source>
        <dbReference type="SAM" id="Coils"/>
    </source>
</evidence>
<evidence type="ECO:0000256" key="6">
    <source>
        <dbReference type="ARBA" id="ARBA00032937"/>
    </source>
</evidence>
<reference evidence="12" key="1">
    <citation type="submission" date="2024-02" db="UniProtKB">
        <authorList>
            <consortium name="WormBaseParasite"/>
        </authorList>
    </citation>
    <scope>IDENTIFICATION</scope>
</reference>
<dbReference type="Pfam" id="PF07540">
    <property type="entry name" value="NOC3p"/>
    <property type="match status" value="1"/>
</dbReference>
<dbReference type="GO" id="GO:0005730">
    <property type="term" value="C:nucleolus"/>
    <property type="evidence" value="ECO:0007669"/>
    <property type="project" value="UniProtKB-SubCell"/>
</dbReference>
<dbReference type="InterPro" id="IPR016903">
    <property type="entry name" value="Nucleolar_cplx-assoc_3"/>
</dbReference>
<comment type="subcellular location">
    <subcellularLocation>
        <location evidence="1">Nucleus</location>
        <location evidence="1">Nucleolus</location>
    </subcellularLocation>
</comment>
<feature type="region of interest" description="Disordered" evidence="8">
    <location>
        <begin position="1"/>
        <end position="37"/>
    </location>
</feature>
<dbReference type="PANTHER" id="PTHR14428:SF5">
    <property type="entry name" value="NUCLEOLAR COMPLEX PROTEIN 3 HOMOLOG"/>
    <property type="match status" value="1"/>
</dbReference>
<evidence type="ECO:0000313" key="11">
    <source>
        <dbReference type="Proteomes" id="UP000887575"/>
    </source>
</evidence>
<evidence type="ECO:0000259" key="10">
    <source>
        <dbReference type="Pfam" id="PF07540"/>
    </source>
</evidence>
<dbReference type="Pfam" id="PF03914">
    <property type="entry name" value="CBF"/>
    <property type="match status" value="1"/>
</dbReference>
<accession>A0AAF3JCB4</accession>
<evidence type="ECO:0000259" key="9">
    <source>
        <dbReference type="Pfam" id="PF03914"/>
    </source>
</evidence>
<sequence length="761" mass="87255">MGVKKKDPERMQQVKKAKKAGRKLKGLEKKGKLKKHVTDRLHDIRAQKSAKQRQAALDIEDDWVADRERHFAAQQREEILPLDMLEDTDINWEQTSFASVKRRYDAQKARELEANEEHDEREFETKRRRFKGDLGENEEELLPIKLTDGTIIRPTRVKEVKEEEENEMDEHFDDVAKRKELLDVEEQRLASYGRQLLANPQENVFKLRDMLKLCLGEGVHSLVREKIQQLATASMVQVWLDIVPGYHIRPLTDSETGGNKLKKETKKLVTFEEAVLRYYVKFLQFVEKQANRLNQRLPAWKEATFSHKMAILGMRSLCRLLLGAPHFNYATNIVTTLIKLTLSSHRQTVTEICTTFSQLFKEDLSLKLTLYTCRAIASLVKKKKSEVRPEVLTTLISLNIKEIVNEDKKSDKGRLIAKKYQIKKERKSKSVKKYDKQIAKLENDLKEVEAAETISEKMKTATQVMKHVFQIYFSIIRRMPNLYLLAPVLEGLSKFAHLLNVEFFEDIIKAMEELIDQKHLRLLDQIHCVNTVFVILSGEGQALNVDPSRFYRSLYRILASFPFENDTDLSHKNTAMTVKCLSLMINGRKKQVPISRAASFFRRCLCLAVLLDDQSALMLVALCRSFLIAHPKLSTMVEEDESEGGGLYGLFAPAIDDPDCSGALSSQARPLLKCLTLRKCAPLSAFAWNILEGAPSIGARQLNPQWTSGKPWELDEVIKTPITGKGHLHEISSFAQKTSKEKLTSKNVFAITERWVASKFS</sequence>
<dbReference type="InterPro" id="IPR011501">
    <property type="entry name" value="Noc3_N"/>
</dbReference>